<proteinExistence type="predicted"/>
<keyword evidence="2" id="KW-1185">Reference proteome</keyword>
<dbReference type="Proteomes" id="UP000008075">
    <property type="component" value="Chromosome"/>
</dbReference>
<dbReference type="KEGG" id="xne:XNC1_3217"/>
<dbReference type="STRING" id="406817.XNC1_3217"/>
<dbReference type="AlphaFoldDB" id="D3VLE3"/>
<reference evidence="1 2" key="1">
    <citation type="journal article" date="2011" name="PLoS ONE">
        <title>The entomopathogenic bacterial endosymbionts xenorhabdus and photorhabdus: convergent lifestyles from divergent genomes.</title>
        <authorList>
            <person name="Chaston J.M."/>
            <person name="Suen G."/>
            <person name="Tucker S.L."/>
            <person name="Andersen A.W."/>
            <person name="Bhasin A."/>
            <person name="Bode E."/>
            <person name="Bode H.B."/>
            <person name="Brachmann A.O."/>
            <person name="Cowles C.E."/>
            <person name="Cowles K.N."/>
            <person name="Darby C."/>
            <person name="de Leon L."/>
            <person name="Drace K."/>
            <person name="Du Z."/>
            <person name="Givaudan A."/>
            <person name="Herbert Tran E.E."/>
            <person name="Jewell K.A."/>
            <person name="Knack J.J."/>
            <person name="Krasomil-Osterfeld K.C."/>
            <person name="Kukor R."/>
            <person name="Lanois A."/>
            <person name="Latreille P."/>
            <person name="Leimgruber N.K."/>
            <person name="Lipke C.M."/>
            <person name="Liu R."/>
            <person name="Lu X."/>
            <person name="Martens E.C."/>
            <person name="Marri P.R."/>
            <person name="Medigue C."/>
            <person name="Menard M.L."/>
            <person name="Miller N.M."/>
            <person name="Morales-Soto N."/>
            <person name="Norton S."/>
            <person name="Ogier J.C."/>
            <person name="Orchard S.S."/>
            <person name="Park D."/>
            <person name="Park Y."/>
            <person name="Qurollo B.A."/>
            <person name="Sugar D.R."/>
            <person name="Richards G.R."/>
            <person name="Rouy Z."/>
            <person name="Slominski B."/>
            <person name="Slominski K."/>
            <person name="Snyder H."/>
            <person name="Tjaden B.C."/>
            <person name="van der Hoeven R."/>
            <person name="Welch R.D."/>
            <person name="Wheeler C."/>
            <person name="Xiang B."/>
            <person name="Barbazuk B."/>
            <person name="Gaudriault S."/>
            <person name="Goodner B."/>
            <person name="Slater S.C."/>
            <person name="Forst S."/>
            <person name="Goldman B.S."/>
            <person name="Goodrich-Blair H."/>
        </authorList>
    </citation>
    <scope>NUCLEOTIDE SEQUENCE [LARGE SCALE GENOMIC DNA]</scope>
    <source>
        <strain evidence="2">ATCC 19061 / DSM 3370 / CCUG 14189 / LMG 1036 / NCIMB 9965 / AN6</strain>
    </source>
</reference>
<gene>
    <name evidence="1" type="ordered locus">XNC1_3217</name>
</gene>
<evidence type="ECO:0000313" key="2">
    <source>
        <dbReference type="Proteomes" id="UP000008075"/>
    </source>
</evidence>
<name>D3VLE3_XENNA</name>
<dbReference type="EMBL" id="FN667742">
    <property type="protein sequence ID" value="CBJ91269.1"/>
    <property type="molecule type" value="Genomic_DNA"/>
</dbReference>
<evidence type="ECO:0000313" key="1">
    <source>
        <dbReference type="EMBL" id="CBJ91269.1"/>
    </source>
</evidence>
<dbReference type="HOGENOM" id="CLU_2940882_0_0_6"/>
<protein>
    <submittedName>
        <fullName evidence="1">Uncharacterized protein</fullName>
    </submittedName>
</protein>
<accession>D3VLE3</accession>
<organism evidence="1 2">
    <name type="scientific">Xenorhabdus nematophila (strain ATCC 19061 / DSM 3370 / CCUG 14189 / LMG 1036 / NCIMB 9965 / AN6)</name>
    <dbReference type="NCBI Taxonomy" id="406817"/>
    <lineage>
        <taxon>Bacteria</taxon>
        <taxon>Pseudomonadati</taxon>
        <taxon>Pseudomonadota</taxon>
        <taxon>Gammaproteobacteria</taxon>
        <taxon>Enterobacterales</taxon>
        <taxon>Morganellaceae</taxon>
        <taxon>Xenorhabdus</taxon>
    </lineage>
</organism>
<sequence length="60" mass="7151">MTYLGCRMIHKSPLLYQVILFTQPDNTEAIFYRSHFDFQPTVLSLYKVCTGIILKVHRFR</sequence>